<feature type="compositionally biased region" description="Low complexity" evidence="1">
    <location>
        <begin position="239"/>
        <end position="267"/>
    </location>
</feature>
<keyword evidence="2" id="KW-1133">Transmembrane helix</keyword>
<reference evidence="3 4" key="1">
    <citation type="submission" date="2017-05" db="EMBL/GenBank/DDBJ databases">
        <title>Comparative genomics and methylome analysis of the gut commensal Bifidobacterium breve.</title>
        <authorList>
            <person name="Bottacini F."/>
            <person name="Morrissey R."/>
            <person name="Roberts R.J."/>
            <person name="James K."/>
            <person name="van Breen J."/>
            <person name="Egan M."/>
            <person name="Lambert J."/>
            <person name="van Limpt K."/>
            <person name="Stanton C."/>
            <person name="Knol J."/>
            <person name="O' Connell Motherway M."/>
            <person name="van Sinderen D."/>
        </authorList>
    </citation>
    <scope>NUCLEOTIDE SEQUENCE [LARGE SCALE GENOMIC DNA]</scope>
    <source>
        <strain evidence="3 4">NRBB51</strain>
    </source>
</reference>
<proteinExistence type="predicted"/>
<keyword evidence="2" id="KW-0812">Transmembrane</keyword>
<evidence type="ECO:0000256" key="2">
    <source>
        <dbReference type="SAM" id="Phobius"/>
    </source>
</evidence>
<feature type="region of interest" description="Disordered" evidence="1">
    <location>
        <begin position="239"/>
        <end position="320"/>
    </location>
</feature>
<feature type="region of interest" description="Disordered" evidence="1">
    <location>
        <begin position="1"/>
        <end position="26"/>
    </location>
</feature>
<evidence type="ECO:0000313" key="3">
    <source>
        <dbReference type="EMBL" id="AUD81211.1"/>
    </source>
</evidence>
<dbReference type="EMBL" id="CP021392">
    <property type="protein sequence ID" value="AUD81211.1"/>
    <property type="molecule type" value="Genomic_DNA"/>
</dbReference>
<feature type="transmembrane region" description="Helical" evidence="2">
    <location>
        <begin position="33"/>
        <end position="57"/>
    </location>
</feature>
<name>A0AAN1M2T7_BIFBR</name>
<dbReference type="Proteomes" id="UP000232609">
    <property type="component" value="Chromosome"/>
</dbReference>
<feature type="compositionally biased region" description="Gly residues" evidence="1">
    <location>
        <begin position="268"/>
        <end position="296"/>
    </location>
</feature>
<organism evidence="3 4">
    <name type="scientific">Bifidobacterium breve</name>
    <dbReference type="NCBI Taxonomy" id="1685"/>
    <lineage>
        <taxon>Bacteria</taxon>
        <taxon>Bacillati</taxon>
        <taxon>Actinomycetota</taxon>
        <taxon>Actinomycetes</taxon>
        <taxon>Bifidobacteriales</taxon>
        <taxon>Bifidobacteriaceae</taxon>
        <taxon>Bifidobacterium</taxon>
    </lineage>
</organism>
<evidence type="ECO:0000256" key="1">
    <source>
        <dbReference type="SAM" id="MobiDB-lite"/>
    </source>
</evidence>
<sequence>MNENDKTEILEPVETPAENITEPSKDGRKCPKWLLPLVAAVCAVILVVAGIIGWNAYSGAKLAEAKEACATAADTVRNNANEYNALLNGDAADAAAVKAEQVKDSKTVESLGKELKAMAPEYEGCVADGKDGLETAIDELDDAAAWYEKHAGSLKKAVDAVNDSKLAKTIDTAKTLLESSNGNVQDDKTREELSKAIEAKDEAAIAKASKAVNDSIAAKQKADEEAKAKAQAEADAKAAAAANAQTQQQQYNYQQSQPQQSWTPSYPYGGGSTGGGSGTTGGSTGGSAGSSYGGSFGYSSSDNFGGARPGGTCPEKACGV</sequence>
<evidence type="ECO:0000313" key="4">
    <source>
        <dbReference type="Proteomes" id="UP000232609"/>
    </source>
</evidence>
<dbReference type="AlphaFoldDB" id="A0AAN1M2T7"/>
<keyword evidence="2" id="KW-0472">Membrane</keyword>
<accession>A0AAN1M2T7</accession>
<protein>
    <submittedName>
        <fullName evidence="3">Conserved hypothetical serine-rich membrane protein</fullName>
    </submittedName>
</protein>
<gene>
    <name evidence="3" type="ORF">NRBB51_1120</name>
</gene>